<dbReference type="InterPro" id="IPR013036">
    <property type="entry name" value="DUF1587"/>
</dbReference>
<proteinExistence type="predicted"/>
<feature type="domain" description="DUF1592" evidence="8">
    <location>
        <begin position="485"/>
        <end position="608"/>
    </location>
</feature>
<dbReference type="Pfam" id="PF07631">
    <property type="entry name" value="PSD4"/>
    <property type="match status" value="1"/>
</dbReference>
<feature type="domain" description="DUF1588" evidence="7">
    <location>
        <begin position="627"/>
        <end position="723"/>
    </location>
</feature>
<dbReference type="Pfam" id="PF07626">
    <property type="entry name" value="PSD3"/>
    <property type="match status" value="1"/>
</dbReference>
<comment type="caution">
    <text evidence="11">The sequence shown here is derived from an EMBL/GenBank/DDBJ whole genome shotgun (WGS) entry which is preliminary data.</text>
</comment>
<feature type="signal peptide" evidence="4">
    <location>
        <begin position="1"/>
        <end position="30"/>
    </location>
</feature>
<evidence type="ECO:0000259" key="5">
    <source>
        <dbReference type="Pfam" id="PF07624"/>
    </source>
</evidence>
<evidence type="ECO:0000256" key="1">
    <source>
        <dbReference type="ARBA" id="ARBA00022617"/>
    </source>
</evidence>
<keyword evidence="4" id="KW-0732">Signal</keyword>
<dbReference type="Proteomes" id="UP001202961">
    <property type="component" value="Unassembled WGS sequence"/>
</dbReference>
<feature type="domain" description="DUF1585" evidence="5">
    <location>
        <begin position="760"/>
        <end position="833"/>
    </location>
</feature>
<dbReference type="SUPFAM" id="SSF46626">
    <property type="entry name" value="Cytochrome c"/>
    <property type="match status" value="1"/>
</dbReference>
<dbReference type="Pfam" id="PF07627">
    <property type="entry name" value="PSCyt3"/>
    <property type="match status" value="1"/>
</dbReference>
<keyword evidence="1" id="KW-0349">Heme</keyword>
<dbReference type="InterPro" id="IPR011478">
    <property type="entry name" value="DUF1585"/>
</dbReference>
<feature type="domain" description="Cytochrome c" evidence="10">
    <location>
        <begin position="34"/>
        <end position="102"/>
    </location>
</feature>
<dbReference type="InterPro" id="IPR013043">
    <property type="entry name" value="DUF1595"/>
</dbReference>
<evidence type="ECO:0000259" key="8">
    <source>
        <dbReference type="Pfam" id="PF07631"/>
    </source>
</evidence>
<organism evidence="11 12">
    <name type="scientific">Aporhodopirellula aestuarii</name>
    <dbReference type="NCBI Taxonomy" id="2950107"/>
    <lineage>
        <taxon>Bacteria</taxon>
        <taxon>Pseudomonadati</taxon>
        <taxon>Planctomycetota</taxon>
        <taxon>Planctomycetia</taxon>
        <taxon>Pirellulales</taxon>
        <taxon>Pirellulaceae</taxon>
        <taxon>Aporhodopirellula</taxon>
    </lineage>
</organism>
<dbReference type="Pfam" id="PF07637">
    <property type="entry name" value="PSD5"/>
    <property type="match status" value="1"/>
</dbReference>
<gene>
    <name evidence="11" type="ORF">NB063_03695</name>
</gene>
<dbReference type="InterPro" id="IPR013039">
    <property type="entry name" value="DUF1588"/>
</dbReference>
<feature type="chain" id="PRO_5046780775" evidence="4">
    <location>
        <begin position="31"/>
        <end position="836"/>
    </location>
</feature>
<name>A0ABT0TYP3_9BACT</name>
<evidence type="ECO:0000259" key="9">
    <source>
        <dbReference type="Pfam" id="PF07637"/>
    </source>
</evidence>
<evidence type="ECO:0000313" key="11">
    <source>
        <dbReference type="EMBL" id="MCM2369722.1"/>
    </source>
</evidence>
<evidence type="ECO:0000256" key="2">
    <source>
        <dbReference type="ARBA" id="ARBA00022723"/>
    </source>
</evidence>
<evidence type="ECO:0000259" key="7">
    <source>
        <dbReference type="Pfam" id="PF07627"/>
    </source>
</evidence>
<keyword evidence="2" id="KW-0479">Metal-binding</keyword>
<evidence type="ECO:0000259" key="6">
    <source>
        <dbReference type="Pfam" id="PF07626"/>
    </source>
</evidence>
<evidence type="ECO:0000256" key="3">
    <source>
        <dbReference type="ARBA" id="ARBA00023004"/>
    </source>
</evidence>
<dbReference type="InterPro" id="IPR013042">
    <property type="entry name" value="DUF1592"/>
</dbReference>
<protein>
    <submittedName>
        <fullName evidence="11">DUF1588 domain-containing protein</fullName>
    </submittedName>
</protein>
<evidence type="ECO:0000259" key="10">
    <source>
        <dbReference type="Pfam" id="PF13442"/>
    </source>
</evidence>
<evidence type="ECO:0000256" key="4">
    <source>
        <dbReference type="SAM" id="SignalP"/>
    </source>
</evidence>
<dbReference type="InterPro" id="IPR009056">
    <property type="entry name" value="Cyt_c-like_dom"/>
</dbReference>
<dbReference type="Gene3D" id="1.10.760.10">
    <property type="entry name" value="Cytochrome c-like domain"/>
    <property type="match status" value="1"/>
</dbReference>
<dbReference type="EMBL" id="JAMQBK010000012">
    <property type="protein sequence ID" value="MCM2369722.1"/>
    <property type="molecule type" value="Genomic_DNA"/>
</dbReference>
<dbReference type="Pfam" id="PF07624">
    <property type="entry name" value="PSD2"/>
    <property type="match status" value="1"/>
</dbReference>
<dbReference type="Pfam" id="PF13442">
    <property type="entry name" value="Cytochrome_CBB3"/>
    <property type="match status" value="1"/>
</dbReference>
<sequence>MRSLFYSNRIAKAFVALSLVLFVSYSTVSATDHAILQQHCGKCHTGEEPEGGFHLELLGDGVTAESQEYWQASMDYVSLGDMPPSEESNVTDADRLQIAEYIREMILKQSRTPNDRFRYPTRRLNNREFANSISDALGIEDPGTHFPLGNLLGDTLHDGFDTNGDALGISEYHLEQYVESVRKVVDATVLSGEQSPPQHYDVPARLLRMSSLGQRTTRQESAIRNEDSLEFRDMRVRMYFDNFREVPVTGYYRIKIRATGIDRGYYDSAETGVYDGDPISLAIHFGDRKRTYELPDNEVMEIELTEWLAKGTRVELSYPTDGLRNRGNGNFKFQQSIAHDHIKEHDPDLYAKVVASIKPKRGGGRVLSVSHWSHWVDYWRGPRPRVYGAEIDGPIYQTWPPKRQFSLVGESPISGDAEAILTPIAERAWRRKVREGELDPIVRLVHDLQPDIGDLEAMKEGIVAIFVSPSFLLINPEDGSPAERFATKLAYFFESTLPSERVHSSIAAGKADDFDALCDSVARYFTSGHADEFLIEFPHAWLQLDRINFMAPDPDRYPHYHRKDVSADMIAEAKHFFRHAVETNMSVPEMLTANYSFINADLAKVYGVDDVPEDSKLRKYEFADHRRGGLLGMAAFLTLTADTMGTSPIHRAVYVMENFMGIHPAPPPGDVEIQEPDVRQAKTIKEILKAHVAQETCASCHRSIDPYGYAFENFDPVGAWRDQYVQSVTEPEREAKVTNKSRKTAPPIQLPIDASATFRNGKAYDDIVGFRKLMQSKANQEQFVRCFIKKLLIYANGTEPQNAAEVEKILLKSAEHDYRIVETIAAVLDSPLFREP</sequence>
<feature type="domain" description="DUF1595" evidence="9">
    <location>
        <begin position="417"/>
        <end position="472"/>
    </location>
</feature>
<feature type="domain" description="DUF1587" evidence="6">
    <location>
        <begin position="122"/>
        <end position="187"/>
    </location>
</feature>
<reference evidence="11 12" key="1">
    <citation type="journal article" date="2022" name="Syst. Appl. Microbiol.">
        <title>Rhodopirellula aestuarii sp. nov., a novel member of the genus Rhodopirellula isolated from brackish sediments collected in the Tagus River estuary, Portugal.</title>
        <authorList>
            <person name="Vitorino I.R."/>
            <person name="Klimek D."/>
            <person name="Calusinska M."/>
            <person name="Lobo-da-Cunha A."/>
            <person name="Vasconcelos V."/>
            <person name="Lage O.M."/>
        </authorList>
    </citation>
    <scope>NUCLEOTIDE SEQUENCE [LARGE SCALE GENOMIC DNA]</scope>
    <source>
        <strain evidence="11 12">ICT_H3.1</strain>
    </source>
</reference>
<keyword evidence="3" id="KW-0408">Iron</keyword>
<accession>A0ABT0TYP3</accession>
<evidence type="ECO:0000313" key="12">
    <source>
        <dbReference type="Proteomes" id="UP001202961"/>
    </source>
</evidence>
<dbReference type="InterPro" id="IPR036909">
    <property type="entry name" value="Cyt_c-like_dom_sf"/>
</dbReference>
<keyword evidence="12" id="KW-1185">Reference proteome</keyword>
<dbReference type="RefSeq" id="WP_250927390.1">
    <property type="nucleotide sequence ID" value="NZ_JAMQBK010000012.1"/>
</dbReference>